<reference evidence="3" key="1">
    <citation type="journal article" date="2019" name="Int. J. Syst. Evol. Microbiol.">
        <title>The Global Catalogue of Microorganisms (GCM) 10K type strain sequencing project: providing services to taxonomists for standard genome sequencing and annotation.</title>
        <authorList>
            <consortium name="The Broad Institute Genomics Platform"/>
            <consortium name="The Broad Institute Genome Sequencing Center for Infectious Disease"/>
            <person name="Wu L."/>
            <person name="Ma J."/>
        </authorList>
    </citation>
    <scope>NUCLEOTIDE SEQUENCE [LARGE SCALE GENOMIC DNA]</scope>
    <source>
        <strain evidence="3">NCAIM B.02333</strain>
    </source>
</reference>
<keyword evidence="1" id="KW-1133">Transmembrane helix</keyword>
<evidence type="ECO:0000313" key="3">
    <source>
        <dbReference type="Proteomes" id="UP001595685"/>
    </source>
</evidence>
<evidence type="ECO:0000256" key="1">
    <source>
        <dbReference type="SAM" id="Phobius"/>
    </source>
</evidence>
<feature type="transmembrane region" description="Helical" evidence="1">
    <location>
        <begin position="69"/>
        <end position="94"/>
    </location>
</feature>
<evidence type="ECO:0000313" key="2">
    <source>
        <dbReference type="EMBL" id="MFC3690022.1"/>
    </source>
</evidence>
<gene>
    <name evidence="2" type="ORF">ACFOLH_16865</name>
</gene>
<dbReference type="EMBL" id="JBHRWW010000015">
    <property type="protein sequence ID" value="MFC3690022.1"/>
    <property type="molecule type" value="Genomic_DNA"/>
</dbReference>
<feature type="transmembrane region" description="Helical" evidence="1">
    <location>
        <begin position="40"/>
        <end position="63"/>
    </location>
</feature>
<feature type="transmembrane region" description="Helical" evidence="1">
    <location>
        <begin position="6"/>
        <end position="28"/>
    </location>
</feature>
<comment type="caution">
    <text evidence="2">The sequence shown here is derived from an EMBL/GenBank/DDBJ whole genome shotgun (WGS) entry which is preliminary data.</text>
</comment>
<sequence>MSTDPVLVAVLLVLLTALAVGCSVLLPFSLRPGIVTGPPWLGAVVVSALLVPLVAAGLVGLAAAPLDGVALVAAVAALLLAAATGGSPFATGVLRLADPAAARAAEGMDLQTVSLDVTTSRPARPPLATLSAPGLLRGGATLGVLERVATFGTLAAASPEGIAVVLAVKGLGRFGELKVPAAPERFMIGTFASVLWACGCWAVTLTVL</sequence>
<keyword evidence="1" id="KW-0812">Transmembrane</keyword>
<protein>
    <submittedName>
        <fullName evidence="2">Uncharacterized protein</fullName>
    </submittedName>
</protein>
<dbReference type="RefSeq" id="WP_340294141.1">
    <property type="nucleotide sequence ID" value="NZ_JBBEOI010000141.1"/>
</dbReference>
<keyword evidence="1" id="KW-0472">Membrane</keyword>
<keyword evidence="3" id="KW-1185">Reference proteome</keyword>
<organism evidence="2 3">
    <name type="scientific">Aquipuribacter hungaricus</name>
    <dbReference type="NCBI Taxonomy" id="545624"/>
    <lineage>
        <taxon>Bacteria</taxon>
        <taxon>Bacillati</taxon>
        <taxon>Actinomycetota</taxon>
        <taxon>Actinomycetes</taxon>
        <taxon>Micrococcales</taxon>
        <taxon>Intrasporangiaceae</taxon>
        <taxon>Aquipuribacter</taxon>
    </lineage>
</organism>
<proteinExistence type="predicted"/>
<dbReference type="Proteomes" id="UP001595685">
    <property type="component" value="Unassembled WGS sequence"/>
</dbReference>
<feature type="transmembrane region" description="Helical" evidence="1">
    <location>
        <begin position="186"/>
        <end position="207"/>
    </location>
</feature>
<accession>A0ABV7WM47</accession>
<name>A0ABV7WM47_9MICO</name>